<dbReference type="EMBL" id="NBYX01000003">
    <property type="protein sequence ID" value="ORT87508.1"/>
    <property type="molecule type" value="Genomic_DNA"/>
</dbReference>
<dbReference type="OrthoDB" id="7067632at2"/>
<dbReference type="InterPro" id="IPR037234">
    <property type="entry name" value="ImmE5_sf"/>
</dbReference>
<dbReference type="RefSeq" id="WP_085038658.1">
    <property type="nucleotide sequence ID" value="NZ_CADIKG010000006.1"/>
</dbReference>
<reference evidence="1 2" key="1">
    <citation type="submission" date="2017-04" db="EMBL/GenBank/DDBJ databases">
        <title>Burkholderia puraquae sp. nov., a novel Burkholderia cepacia complex species from hospital setting samples.</title>
        <authorList>
            <person name="Martina P."/>
            <person name="Leguizamon M."/>
            <person name="Prieto C."/>
            <person name="Sousa S."/>
            <person name="Montanaro P."/>
            <person name="Draghi W."/>
            <person name="Staembler M."/>
            <person name="Bettiol M."/>
            <person name="Figoli C."/>
            <person name="Palau J."/>
            <person name="Alvarez F."/>
            <person name="Benetti S."/>
            <person name="Anchat E."/>
            <person name="Vescina C."/>
            <person name="Ferreras J."/>
            <person name="Lasch P."/>
            <person name="Lagares A."/>
            <person name="Zorreguieta A."/>
            <person name="Yantorno O."/>
            <person name="Bosch A."/>
        </authorList>
    </citation>
    <scope>NUCLEOTIDE SEQUENCE [LARGE SCALE GENOMIC DNA]</scope>
    <source>
        <strain evidence="1 2">CAMPA 1040</strain>
    </source>
</reference>
<proteinExistence type="predicted"/>
<accession>A0A1X1PKX4</accession>
<dbReference type="Pfam" id="PF11480">
    <property type="entry name" value="ImmE5"/>
    <property type="match status" value="1"/>
</dbReference>
<sequence>MNIDRSRVHDSPDDFFALDGSIVMKLSTDAAIAVCERAARHGLVVARIEGGIWHFPGFEARFDCIWDGADPPVDLDAAERNNQRAAEFIRSESPPHDVFLVTSPPMTGWKPRRPRGF</sequence>
<comment type="caution">
    <text evidence="1">The sequence shown here is derived from an EMBL/GenBank/DDBJ whole genome shotgun (WGS) entry which is preliminary data.</text>
</comment>
<evidence type="ECO:0000313" key="1">
    <source>
        <dbReference type="EMBL" id="ORT87508.1"/>
    </source>
</evidence>
<dbReference type="GO" id="GO:0030153">
    <property type="term" value="P:bacteriocin immunity"/>
    <property type="evidence" value="ECO:0007669"/>
    <property type="project" value="InterPro"/>
</dbReference>
<name>A0A1X1PKX4_9BURK</name>
<evidence type="ECO:0000313" key="2">
    <source>
        <dbReference type="Proteomes" id="UP000193146"/>
    </source>
</evidence>
<dbReference type="Gene3D" id="3.30.190.30">
    <property type="match status" value="1"/>
</dbReference>
<protein>
    <submittedName>
        <fullName evidence="1">Colicin immunity protein</fullName>
    </submittedName>
</protein>
<dbReference type="AlphaFoldDB" id="A0A1X1PKX4"/>
<keyword evidence="2" id="KW-1185">Reference proteome</keyword>
<dbReference type="Proteomes" id="UP000193146">
    <property type="component" value="Unassembled WGS sequence"/>
</dbReference>
<gene>
    <name evidence="1" type="ORF">B7G54_08355</name>
</gene>
<dbReference type="SUPFAM" id="SSF143469">
    <property type="entry name" value="ImmE5-like"/>
    <property type="match status" value="1"/>
</dbReference>
<dbReference type="InterPro" id="IPR020127">
    <property type="entry name" value="Colicin-E5_imm"/>
</dbReference>
<organism evidence="1 2">
    <name type="scientific">Burkholderia puraquae</name>
    <dbReference type="NCBI Taxonomy" id="1904757"/>
    <lineage>
        <taxon>Bacteria</taxon>
        <taxon>Pseudomonadati</taxon>
        <taxon>Pseudomonadota</taxon>
        <taxon>Betaproteobacteria</taxon>
        <taxon>Burkholderiales</taxon>
        <taxon>Burkholderiaceae</taxon>
        <taxon>Burkholderia</taxon>
        <taxon>Burkholderia cepacia complex</taxon>
    </lineage>
</organism>